<keyword evidence="1" id="KW-1133">Transmembrane helix</keyword>
<dbReference type="InterPro" id="IPR001036">
    <property type="entry name" value="Acrflvin-R"/>
</dbReference>
<dbReference type="EMBL" id="JANIBK010000217">
    <property type="protein sequence ID" value="MCQ8130743.1"/>
    <property type="molecule type" value="Genomic_DNA"/>
</dbReference>
<keyword evidence="1" id="KW-0472">Membrane</keyword>
<dbReference type="SUPFAM" id="SSF82693">
    <property type="entry name" value="Multidrug efflux transporter AcrB pore domain, PN1, PN2, PC1 and PC2 subdomains"/>
    <property type="match status" value="1"/>
</dbReference>
<dbReference type="SUPFAM" id="SSF82714">
    <property type="entry name" value="Multidrug efflux transporter AcrB TolC docking domain, DN and DC subdomains"/>
    <property type="match status" value="1"/>
</dbReference>
<protein>
    <submittedName>
        <fullName evidence="2">Efflux RND transporter permease subunit</fullName>
    </submittedName>
</protein>
<feature type="non-terminal residue" evidence="2">
    <location>
        <position position="267"/>
    </location>
</feature>
<reference evidence="2 3" key="1">
    <citation type="submission" date="2022-07" db="EMBL/GenBank/DDBJ databases">
        <title>Methylomonas rivi sp. nov., Methylomonas rosea sp. nov., Methylomonas aureus sp. nov. and Methylomonas subterranea sp. nov., four novel methanotrophs isolated from a freshwater creek and the deep terrestrial subsurface.</title>
        <authorList>
            <person name="Abin C."/>
            <person name="Sankaranarayanan K."/>
            <person name="Garner C."/>
            <person name="Sindelar R."/>
            <person name="Kotary K."/>
            <person name="Garner R."/>
            <person name="Barclay S."/>
            <person name="Lawson P."/>
            <person name="Krumholz L."/>
        </authorList>
    </citation>
    <scope>NUCLEOTIDE SEQUENCE [LARGE SCALE GENOMIC DNA]</scope>
    <source>
        <strain evidence="2 3">WSC-6</strain>
    </source>
</reference>
<dbReference type="Pfam" id="PF00873">
    <property type="entry name" value="ACR_tran"/>
    <property type="match status" value="1"/>
</dbReference>
<dbReference type="InterPro" id="IPR027463">
    <property type="entry name" value="AcrB_DN_DC_subdom"/>
</dbReference>
<dbReference type="PANTHER" id="PTHR32063">
    <property type="match status" value="1"/>
</dbReference>
<sequence>MKDAVRSPNSLLAWFVANPVAANLLMVLIWLGGLAGLMAVEKDVFPRFSPEQFEIVGIYPGAGPRDVETGLCIPLEEAVHDLPGVKHLDTGVFEGECQIKVSVLQGHGRETVMSAARGRIDALTHLPAAVEKIDIREAQRDGDDGVIWVALYGEVEPLRLKALGDRIRAELSALPGVTQTVDYGRMNYEIGVELRATSLHQYGLTLEQVAAAIRRASFDLAGGTVKTPSGDLLLQVQGGARRGDAVGELVLLSLADGGVLRIRDVAT</sequence>
<evidence type="ECO:0000256" key="1">
    <source>
        <dbReference type="SAM" id="Phobius"/>
    </source>
</evidence>
<dbReference type="Gene3D" id="3.30.70.1320">
    <property type="entry name" value="Multidrug efflux transporter AcrB pore domain like"/>
    <property type="match status" value="1"/>
</dbReference>
<comment type="caution">
    <text evidence="2">The sequence shown here is derived from an EMBL/GenBank/DDBJ whole genome shotgun (WGS) entry which is preliminary data.</text>
</comment>
<evidence type="ECO:0000313" key="2">
    <source>
        <dbReference type="EMBL" id="MCQ8130743.1"/>
    </source>
</evidence>
<evidence type="ECO:0000313" key="3">
    <source>
        <dbReference type="Proteomes" id="UP001524586"/>
    </source>
</evidence>
<dbReference type="Gene3D" id="3.30.2090.10">
    <property type="entry name" value="Multidrug efflux transporter AcrB TolC docking domain, DN and DC subdomains"/>
    <property type="match status" value="1"/>
</dbReference>
<feature type="transmembrane region" description="Helical" evidence="1">
    <location>
        <begin position="20"/>
        <end position="40"/>
    </location>
</feature>
<name>A0ABT1UB34_9GAMM</name>
<dbReference type="Gene3D" id="3.30.70.1430">
    <property type="entry name" value="Multidrug efflux transporter AcrB pore domain"/>
    <property type="match status" value="1"/>
</dbReference>
<dbReference type="PANTHER" id="PTHR32063:SF33">
    <property type="entry name" value="RND SUPERFAMILY EFFLUX PUMP PERMEASE COMPONENT"/>
    <property type="match status" value="1"/>
</dbReference>
<dbReference type="Proteomes" id="UP001524586">
    <property type="component" value="Unassembled WGS sequence"/>
</dbReference>
<accession>A0ABT1UB34</accession>
<dbReference type="RefSeq" id="WP_256617153.1">
    <property type="nucleotide sequence ID" value="NZ_JANIBK010000217.1"/>
</dbReference>
<dbReference type="Gene3D" id="1.20.1640.10">
    <property type="entry name" value="Multidrug efflux transporter AcrB transmembrane domain"/>
    <property type="match status" value="1"/>
</dbReference>
<organism evidence="2 3">
    <name type="scientific">Methylomonas rivi</name>
    <dbReference type="NCBI Taxonomy" id="2952226"/>
    <lineage>
        <taxon>Bacteria</taxon>
        <taxon>Pseudomonadati</taxon>
        <taxon>Pseudomonadota</taxon>
        <taxon>Gammaproteobacteria</taxon>
        <taxon>Methylococcales</taxon>
        <taxon>Methylococcaceae</taxon>
        <taxon>Methylomonas</taxon>
    </lineage>
</organism>
<keyword evidence="1" id="KW-0812">Transmembrane</keyword>
<proteinExistence type="predicted"/>
<keyword evidence="3" id="KW-1185">Reference proteome</keyword>
<gene>
    <name evidence="2" type="ORF">NP596_19975</name>
</gene>